<comment type="caution">
    <text evidence="4">The sequence shown here is derived from an EMBL/GenBank/DDBJ whole genome shotgun (WGS) entry which is preliminary data.</text>
</comment>
<name>A0ABN2YHB6_9ACTN</name>
<evidence type="ECO:0000256" key="2">
    <source>
        <dbReference type="ARBA" id="ARBA00022679"/>
    </source>
</evidence>
<evidence type="ECO:0000256" key="1">
    <source>
        <dbReference type="ARBA" id="ARBA00022676"/>
    </source>
</evidence>
<dbReference type="EMBL" id="BAAAQQ010000012">
    <property type="protein sequence ID" value="GAA2127122.1"/>
    <property type="molecule type" value="Genomic_DNA"/>
</dbReference>
<evidence type="ECO:0000259" key="3">
    <source>
        <dbReference type="Pfam" id="PF13439"/>
    </source>
</evidence>
<dbReference type="PANTHER" id="PTHR12526">
    <property type="entry name" value="GLYCOSYLTRANSFERASE"/>
    <property type="match status" value="1"/>
</dbReference>
<feature type="domain" description="Glycosyltransferase subfamily 4-like N-terminal" evidence="3">
    <location>
        <begin position="13"/>
        <end position="138"/>
    </location>
</feature>
<dbReference type="Proteomes" id="UP001500575">
    <property type="component" value="Unassembled WGS sequence"/>
</dbReference>
<proteinExistence type="predicted"/>
<organism evidence="4 5">
    <name type="scientific">Nocardioides bigeumensis</name>
    <dbReference type="NCBI Taxonomy" id="433657"/>
    <lineage>
        <taxon>Bacteria</taxon>
        <taxon>Bacillati</taxon>
        <taxon>Actinomycetota</taxon>
        <taxon>Actinomycetes</taxon>
        <taxon>Propionibacteriales</taxon>
        <taxon>Nocardioidaceae</taxon>
        <taxon>Nocardioides</taxon>
    </lineage>
</organism>
<gene>
    <name evidence="4" type="ORF">GCM10009843_26230</name>
</gene>
<reference evidence="4 5" key="1">
    <citation type="journal article" date="2019" name="Int. J. Syst. Evol. Microbiol.">
        <title>The Global Catalogue of Microorganisms (GCM) 10K type strain sequencing project: providing services to taxonomists for standard genome sequencing and annotation.</title>
        <authorList>
            <consortium name="The Broad Institute Genomics Platform"/>
            <consortium name="The Broad Institute Genome Sequencing Center for Infectious Disease"/>
            <person name="Wu L."/>
            <person name="Ma J."/>
        </authorList>
    </citation>
    <scope>NUCLEOTIDE SEQUENCE [LARGE SCALE GENOMIC DNA]</scope>
    <source>
        <strain evidence="4 5">JCM 16021</strain>
    </source>
</reference>
<dbReference type="PANTHER" id="PTHR12526:SF510">
    <property type="entry name" value="D-INOSITOL 3-PHOSPHATE GLYCOSYLTRANSFERASE"/>
    <property type="match status" value="1"/>
</dbReference>
<dbReference type="InterPro" id="IPR028098">
    <property type="entry name" value="Glyco_trans_4-like_N"/>
</dbReference>
<dbReference type="Pfam" id="PF13439">
    <property type="entry name" value="Glyco_transf_4"/>
    <property type="match status" value="1"/>
</dbReference>
<dbReference type="SUPFAM" id="SSF53756">
    <property type="entry name" value="UDP-Glycosyltransferase/glycogen phosphorylase"/>
    <property type="match status" value="1"/>
</dbReference>
<dbReference type="Gene3D" id="3.40.50.2000">
    <property type="entry name" value="Glycogen Phosphorylase B"/>
    <property type="match status" value="2"/>
</dbReference>
<evidence type="ECO:0000313" key="5">
    <source>
        <dbReference type="Proteomes" id="UP001500575"/>
    </source>
</evidence>
<sequence>MTALHLVANQGQVSGGEEMLLRCADAARDLGHEVVVVAPAQPDEALQRAREASYPTVAIPGADRAAYARALRRWDRDRAGVLWCHGLLPALATAGRPDRVVHLHQLPRGAAQQLALRVAARGVRAVVAPSRHMASRVPGALALPNWSERVSATRRGADAGPPVVGFLGRLSSDKGADVLADAMHRLPSSGGRPAPVLLVAGDSRFVPDDQRRAVEAALDRLGDRVRRAGWVTREEFFSQVDVAVFPSVWSEPFGLGAVEAMSAGVPVVVSDAGALPEVVGPDHPWVAMAGDPEALATVVAAALDAGASDPVTTAARLRWQTEFSPDAGRARVAGLLDRLGIVTRAGR</sequence>
<protein>
    <recommendedName>
        <fullName evidence="3">Glycosyltransferase subfamily 4-like N-terminal domain-containing protein</fullName>
    </recommendedName>
</protein>
<dbReference type="CDD" id="cd03801">
    <property type="entry name" value="GT4_PimA-like"/>
    <property type="match status" value="1"/>
</dbReference>
<keyword evidence="1" id="KW-0328">Glycosyltransferase</keyword>
<dbReference type="Pfam" id="PF13692">
    <property type="entry name" value="Glyco_trans_1_4"/>
    <property type="match status" value="1"/>
</dbReference>
<evidence type="ECO:0000313" key="4">
    <source>
        <dbReference type="EMBL" id="GAA2127122.1"/>
    </source>
</evidence>
<keyword evidence="5" id="KW-1185">Reference proteome</keyword>
<dbReference type="RefSeq" id="WP_344304208.1">
    <property type="nucleotide sequence ID" value="NZ_BAAAQQ010000012.1"/>
</dbReference>
<accession>A0ABN2YHB6</accession>
<keyword evidence="2" id="KW-0808">Transferase</keyword>